<dbReference type="SUPFAM" id="SSF54919">
    <property type="entry name" value="Nucleoside diphosphate kinase, NDK"/>
    <property type="match status" value="1"/>
</dbReference>
<evidence type="ECO:0000256" key="9">
    <source>
        <dbReference type="PROSITE-ProRule" id="PRU00706"/>
    </source>
</evidence>
<keyword evidence="14" id="KW-1185">Reference proteome</keyword>
<sequence>MSANEERSFIAVKPDGVERGLVGEILRRFETRGFKILALQLTHPSEELLREHYGDLASKPFFPKLLAYMQSGPVAAFVIQGKGAVKIGRAMLGATNPQDSAPGTIRADFALDIGKNVCHGSDSVESAEREIALWFPQGVKPYTRAVDAVLYE</sequence>
<dbReference type="Pfam" id="PF00334">
    <property type="entry name" value="NDK"/>
    <property type="match status" value="1"/>
</dbReference>
<dbReference type="PROSITE" id="PS51374">
    <property type="entry name" value="NDPK_LIKE"/>
    <property type="match status" value="1"/>
</dbReference>
<evidence type="ECO:0000313" key="13">
    <source>
        <dbReference type="EMBL" id="KAJ2776775.1"/>
    </source>
</evidence>
<dbReference type="AlphaFoldDB" id="A0A9W8H7J6"/>
<evidence type="ECO:0000256" key="11">
    <source>
        <dbReference type="RuleBase" id="RU004013"/>
    </source>
</evidence>
<evidence type="ECO:0000256" key="2">
    <source>
        <dbReference type="ARBA" id="ARBA00008142"/>
    </source>
</evidence>
<organism evidence="13 14">
    <name type="scientific">Coemansia interrupta</name>
    <dbReference type="NCBI Taxonomy" id="1126814"/>
    <lineage>
        <taxon>Eukaryota</taxon>
        <taxon>Fungi</taxon>
        <taxon>Fungi incertae sedis</taxon>
        <taxon>Zoopagomycota</taxon>
        <taxon>Kickxellomycotina</taxon>
        <taxon>Kickxellomycetes</taxon>
        <taxon>Kickxellales</taxon>
        <taxon>Kickxellaceae</taxon>
        <taxon>Coemansia</taxon>
    </lineage>
</organism>
<dbReference type="Proteomes" id="UP001140172">
    <property type="component" value="Unassembled WGS sequence"/>
</dbReference>
<evidence type="ECO:0000256" key="10">
    <source>
        <dbReference type="RuleBase" id="RU004011"/>
    </source>
</evidence>
<keyword evidence="6 11" id="KW-0547">Nucleotide-binding</keyword>
<dbReference type="GO" id="GO:0005524">
    <property type="term" value="F:ATP binding"/>
    <property type="evidence" value="ECO:0007669"/>
    <property type="project" value="UniProtKB-KW"/>
</dbReference>
<evidence type="ECO:0000256" key="4">
    <source>
        <dbReference type="ARBA" id="ARBA00017632"/>
    </source>
</evidence>
<dbReference type="PRINTS" id="PR01243">
    <property type="entry name" value="NUCDPKINASE"/>
</dbReference>
<evidence type="ECO:0000256" key="8">
    <source>
        <dbReference type="ARBA" id="ARBA00022840"/>
    </source>
</evidence>
<dbReference type="InterPro" id="IPR023005">
    <property type="entry name" value="Nucleoside_diP_kinase_AS"/>
</dbReference>
<dbReference type="HAMAP" id="MF_00451">
    <property type="entry name" value="NDP_kinase"/>
    <property type="match status" value="1"/>
</dbReference>
<keyword evidence="5 11" id="KW-0808">Transferase</keyword>
<proteinExistence type="inferred from homology"/>
<feature type="binding site" evidence="9">
    <location>
        <position position="13"/>
    </location>
    <ligand>
        <name>ATP</name>
        <dbReference type="ChEBI" id="CHEBI:30616"/>
    </ligand>
</feature>
<comment type="cofactor">
    <cofactor evidence="1">
        <name>Mg(2+)</name>
        <dbReference type="ChEBI" id="CHEBI:18420"/>
    </cofactor>
</comment>
<evidence type="ECO:0000313" key="14">
    <source>
        <dbReference type="Proteomes" id="UP001140172"/>
    </source>
</evidence>
<reference evidence="13" key="1">
    <citation type="submission" date="2022-07" db="EMBL/GenBank/DDBJ databases">
        <title>Phylogenomic reconstructions and comparative analyses of Kickxellomycotina fungi.</title>
        <authorList>
            <person name="Reynolds N.K."/>
            <person name="Stajich J.E."/>
            <person name="Barry K."/>
            <person name="Grigoriev I.V."/>
            <person name="Crous P."/>
            <person name="Smith M.E."/>
        </authorList>
    </citation>
    <scope>NUCLEOTIDE SEQUENCE</scope>
    <source>
        <strain evidence="13">BCRC 34489</strain>
    </source>
</reference>
<name>A0A9W8H7J6_9FUNG</name>
<gene>
    <name evidence="13" type="primary">ndk1_2</name>
    <name evidence="13" type="ORF">GGI15_004742</name>
</gene>
<feature type="binding site" evidence="9">
    <location>
        <position position="106"/>
    </location>
    <ligand>
        <name>ATP</name>
        <dbReference type="ChEBI" id="CHEBI:30616"/>
    </ligand>
</feature>
<dbReference type="Gene3D" id="3.30.70.141">
    <property type="entry name" value="Nucleoside diphosphate kinase-like domain"/>
    <property type="match status" value="1"/>
</dbReference>
<dbReference type="InterPro" id="IPR001564">
    <property type="entry name" value="Nucleoside_diP_kinase"/>
</dbReference>
<evidence type="ECO:0000256" key="1">
    <source>
        <dbReference type="ARBA" id="ARBA00001946"/>
    </source>
</evidence>
<feature type="binding site" evidence="9">
    <location>
        <position position="95"/>
    </location>
    <ligand>
        <name>ATP</name>
        <dbReference type="ChEBI" id="CHEBI:30616"/>
    </ligand>
</feature>
<evidence type="ECO:0000256" key="3">
    <source>
        <dbReference type="ARBA" id="ARBA00012966"/>
    </source>
</evidence>
<dbReference type="FunFam" id="3.30.70.141:FF:000002">
    <property type="entry name" value="Nucleoside diphosphate kinase"/>
    <property type="match status" value="1"/>
</dbReference>
<feature type="active site" description="Pros-phosphohistidine intermediate" evidence="9">
    <location>
        <position position="119"/>
    </location>
</feature>
<keyword evidence="7 11" id="KW-0418">Kinase</keyword>
<comment type="catalytic activity">
    <reaction evidence="11">
        <text>a 2'-deoxyribonucleoside 5'-diphosphate + ATP = a 2'-deoxyribonucleoside 5'-triphosphate + ADP</text>
        <dbReference type="Rhea" id="RHEA:44640"/>
        <dbReference type="ChEBI" id="CHEBI:30616"/>
        <dbReference type="ChEBI" id="CHEBI:61560"/>
        <dbReference type="ChEBI" id="CHEBI:73316"/>
        <dbReference type="ChEBI" id="CHEBI:456216"/>
        <dbReference type="EC" id="2.7.4.6"/>
    </reaction>
</comment>
<feature type="binding site" evidence="9">
    <location>
        <position position="89"/>
    </location>
    <ligand>
        <name>ATP</name>
        <dbReference type="ChEBI" id="CHEBI:30616"/>
    </ligand>
</feature>
<dbReference type="SMART" id="SM00562">
    <property type="entry name" value="NDK"/>
    <property type="match status" value="1"/>
</dbReference>
<dbReference type="PANTHER" id="PTHR11349">
    <property type="entry name" value="NUCLEOSIDE DIPHOSPHATE KINASE"/>
    <property type="match status" value="1"/>
</dbReference>
<feature type="binding site" evidence="9">
    <location>
        <position position="116"/>
    </location>
    <ligand>
        <name>ATP</name>
        <dbReference type="ChEBI" id="CHEBI:30616"/>
    </ligand>
</feature>
<dbReference type="GO" id="GO:0004550">
    <property type="term" value="F:nucleoside diphosphate kinase activity"/>
    <property type="evidence" value="ECO:0007669"/>
    <property type="project" value="UniProtKB-EC"/>
</dbReference>
<dbReference type="PROSITE" id="PS00469">
    <property type="entry name" value="NDPK"/>
    <property type="match status" value="1"/>
</dbReference>
<dbReference type="EMBL" id="JANBUM010000465">
    <property type="protein sequence ID" value="KAJ2776775.1"/>
    <property type="molecule type" value="Genomic_DNA"/>
</dbReference>
<accession>A0A9W8H7J6</accession>
<dbReference type="OrthoDB" id="2162449at2759"/>
<dbReference type="GO" id="GO:0006241">
    <property type="term" value="P:CTP biosynthetic process"/>
    <property type="evidence" value="ECO:0007669"/>
    <property type="project" value="InterPro"/>
</dbReference>
<protein>
    <recommendedName>
        <fullName evidence="4 11">Nucleoside diphosphate kinase</fullName>
        <ecNumber evidence="3 11">2.7.4.6</ecNumber>
    </recommendedName>
</protein>
<dbReference type="GO" id="GO:0006183">
    <property type="term" value="P:GTP biosynthetic process"/>
    <property type="evidence" value="ECO:0007669"/>
    <property type="project" value="InterPro"/>
</dbReference>
<feature type="domain" description="Nucleoside diphosphate kinase-like" evidence="12">
    <location>
        <begin position="5"/>
        <end position="141"/>
    </location>
</feature>
<feature type="binding site" evidence="9">
    <location>
        <position position="61"/>
    </location>
    <ligand>
        <name>ATP</name>
        <dbReference type="ChEBI" id="CHEBI:30616"/>
    </ligand>
</feature>
<dbReference type="GO" id="GO:0006228">
    <property type="term" value="P:UTP biosynthetic process"/>
    <property type="evidence" value="ECO:0007669"/>
    <property type="project" value="InterPro"/>
</dbReference>
<dbReference type="CDD" id="cd04413">
    <property type="entry name" value="NDPk_I"/>
    <property type="match status" value="1"/>
</dbReference>
<evidence type="ECO:0000259" key="12">
    <source>
        <dbReference type="SMART" id="SM00562"/>
    </source>
</evidence>
<evidence type="ECO:0000256" key="6">
    <source>
        <dbReference type="ARBA" id="ARBA00022741"/>
    </source>
</evidence>
<evidence type="ECO:0000256" key="7">
    <source>
        <dbReference type="ARBA" id="ARBA00022777"/>
    </source>
</evidence>
<evidence type="ECO:0000256" key="5">
    <source>
        <dbReference type="ARBA" id="ARBA00022679"/>
    </source>
</evidence>
<keyword evidence="8 11" id="KW-0067">ATP-binding</keyword>
<dbReference type="InterPro" id="IPR036850">
    <property type="entry name" value="NDK-like_dom_sf"/>
</dbReference>
<comment type="caution">
    <text evidence="13">The sequence shown here is derived from an EMBL/GenBank/DDBJ whole genome shotgun (WGS) entry which is preliminary data.</text>
</comment>
<dbReference type="EC" id="2.7.4.6" evidence="3 11"/>
<dbReference type="InterPro" id="IPR034907">
    <property type="entry name" value="NDK-like_dom"/>
</dbReference>
<dbReference type="NCBIfam" id="NF001908">
    <property type="entry name" value="PRK00668.1"/>
    <property type="match status" value="1"/>
</dbReference>
<comment type="similarity">
    <text evidence="2 9 10">Belongs to the NDK family.</text>
</comment>